<evidence type="ECO:0000259" key="11">
    <source>
        <dbReference type="Pfam" id="PF08543"/>
    </source>
</evidence>
<dbReference type="GO" id="GO:0008972">
    <property type="term" value="F:phosphomethylpyrimidine kinase activity"/>
    <property type="evidence" value="ECO:0007669"/>
    <property type="project" value="TreeGrafter"/>
</dbReference>
<evidence type="ECO:0000313" key="12">
    <source>
        <dbReference type="EMBL" id="KOO30089.1"/>
    </source>
</evidence>
<feature type="domain" description="Pyridoxamine kinase/Phosphomethylpyrimidine kinase" evidence="11">
    <location>
        <begin position="26"/>
        <end position="121"/>
    </location>
</feature>
<dbReference type="GO" id="GO:0046872">
    <property type="term" value="F:metal ion binding"/>
    <property type="evidence" value="ECO:0007669"/>
    <property type="project" value="UniProtKB-KW"/>
</dbReference>
<dbReference type="InterPro" id="IPR036206">
    <property type="entry name" value="ThiamineP_synth_sf"/>
</dbReference>
<evidence type="ECO:0000256" key="2">
    <source>
        <dbReference type="ARBA" id="ARBA00012830"/>
    </source>
</evidence>
<evidence type="ECO:0000256" key="6">
    <source>
        <dbReference type="ARBA" id="ARBA00022977"/>
    </source>
</evidence>
<dbReference type="Gene3D" id="3.20.20.70">
    <property type="entry name" value="Aldolase class I"/>
    <property type="match status" value="1"/>
</dbReference>
<dbReference type="AlphaFoldDB" id="A0A0M0JU58"/>
<dbReference type="InterPro" id="IPR022998">
    <property type="entry name" value="ThiamineP_synth_TenI"/>
</dbReference>
<gene>
    <name evidence="12" type="ORF">Ctob_004219</name>
</gene>
<keyword evidence="3" id="KW-0808">Transferase</keyword>
<sequence length="348" mass="36069">MLFAVLACVGATISTPPIAWTIAGSDAGGGAGIQADLAAFRALGVHGCSAITALTAQNSVEVRMVEYPSIEMLRTTLAALRDDLPAGAIKIGMTGREWVIREVADFLTSYKGPVVCDPVMSEAMPWLSTSAHLGAHPPRFVPCEPSELRGVLPVVESVALVAEVVAAGARHVQLRLKDLSEAEIGVAVAAAQAVCAQYGARLWVNDHWRAAVAHGAYGVHVGQEDLAAMGAPSVAALAASGLRLGVSTHSYAELATALGVRPSYISLGPIYATASKDVSKWGEQGLERIASWRRLVPAHVPLIAIGGISIERAPGVLAAGAEGIAVISAITKATDRAAAVREWQALWG</sequence>
<comment type="caution">
    <text evidence="12">The sequence shown here is derived from an EMBL/GenBank/DDBJ whole genome shotgun (WGS) entry which is preliminary data.</text>
</comment>
<dbReference type="GO" id="GO:0009229">
    <property type="term" value="P:thiamine diphosphate biosynthetic process"/>
    <property type="evidence" value="ECO:0007669"/>
    <property type="project" value="UniProtKB-UniPathway"/>
</dbReference>
<comment type="catalytic activity">
    <reaction evidence="7">
        <text>4-methyl-5-(2-phosphooxyethyl)-thiazole + 4-amino-2-methyl-5-(diphosphooxymethyl)pyrimidine + H(+) = thiamine phosphate + diphosphate</text>
        <dbReference type="Rhea" id="RHEA:22328"/>
        <dbReference type="ChEBI" id="CHEBI:15378"/>
        <dbReference type="ChEBI" id="CHEBI:33019"/>
        <dbReference type="ChEBI" id="CHEBI:37575"/>
        <dbReference type="ChEBI" id="CHEBI:57841"/>
        <dbReference type="ChEBI" id="CHEBI:58296"/>
        <dbReference type="EC" id="2.5.1.3"/>
    </reaction>
</comment>
<comment type="catalytic activity">
    <reaction evidence="8">
        <text>2-(2-carboxy-4-methylthiazol-5-yl)ethyl phosphate + 4-amino-2-methyl-5-(diphosphooxymethyl)pyrimidine + 2 H(+) = thiamine phosphate + CO2 + diphosphate</text>
        <dbReference type="Rhea" id="RHEA:47848"/>
        <dbReference type="ChEBI" id="CHEBI:15378"/>
        <dbReference type="ChEBI" id="CHEBI:16526"/>
        <dbReference type="ChEBI" id="CHEBI:33019"/>
        <dbReference type="ChEBI" id="CHEBI:37575"/>
        <dbReference type="ChEBI" id="CHEBI:57841"/>
        <dbReference type="ChEBI" id="CHEBI:62890"/>
        <dbReference type="EC" id="2.5.1.3"/>
    </reaction>
</comment>
<keyword evidence="6" id="KW-0784">Thiamine biosynthesis</keyword>
<dbReference type="SUPFAM" id="SSF53613">
    <property type="entry name" value="Ribokinase-like"/>
    <property type="match status" value="1"/>
</dbReference>
<organism evidence="12 13">
    <name type="scientific">Chrysochromulina tobinii</name>
    <dbReference type="NCBI Taxonomy" id="1460289"/>
    <lineage>
        <taxon>Eukaryota</taxon>
        <taxon>Haptista</taxon>
        <taxon>Haptophyta</taxon>
        <taxon>Prymnesiophyceae</taxon>
        <taxon>Prymnesiales</taxon>
        <taxon>Chrysochromulinaceae</taxon>
        <taxon>Chrysochromulina</taxon>
    </lineage>
</organism>
<reference evidence="13" key="1">
    <citation type="journal article" date="2015" name="PLoS Genet.">
        <title>Genome Sequence and Transcriptome Analyses of Chrysochromulina tobin: Metabolic Tools for Enhanced Algal Fitness in the Prominent Order Prymnesiales (Haptophyceae).</title>
        <authorList>
            <person name="Hovde B.T."/>
            <person name="Deodato C.R."/>
            <person name="Hunsperger H.M."/>
            <person name="Ryken S.A."/>
            <person name="Yost W."/>
            <person name="Jha R.K."/>
            <person name="Patterson J."/>
            <person name="Monnat R.J. Jr."/>
            <person name="Barlow S.B."/>
            <person name="Starkenburg S.R."/>
            <person name="Cattolico R.A."/>
        </authorList>
    </citation>
    <scope>NUCLEOTIDE SEQUENCE</scope>
    <source>
        <strain evidence="13">CCMP291</strain>
    </source>
</reference>
<evidence type="ECO:0000259" key="10">
    <source>
        <dbReference type="Pfam" id="PF02581"/>
    </source>
</evidence>
<dbReference type="GO" id="GO:0008902">
    <property type="term" value="F:hydroxymethylpyrimidine kinase activity"/>
    <property type="evidence" value="ECO:0007669"/>
    <property type="project" value="TreeGrafter"/>
</dbReference>
<proteinExistence type="inferred from homology"/>
<comment type="catalytic activity">
    <reaction evidence="9">
        <text>2-[(2R,5Z)-2-carboxy-4-methylthiazol-5(2H)-ylidene]ethyl phosphate + 4-amino-2-methyl-5-(diphosphooxymethyl)pyrimidine + 2 H(+) = thiamine phosphate + CO2 + diphosphate</text>
        <dbReference type="Rhea" id="RHEA:47844"/>
        <dbReference type="ChEBI" id="CHEBI:15378"/>
        <dbReference type="ChEBI" id="CHEBI:16526"/>
        <dbReference type="ChEBI" id="CHEBI:33019"/>
        <dbReference type="ChEBI" id="CHEBI:37575"/>
        <dbReference type="ChEBI" id="CHEBI:57841"/>
        <dbReference type="ChEBI" id="CHEBI:62899"/>
        <dbReference type="EC" id="2.5.1.3"/>
    </reaction>
</comment>
<dbReference type="NCBIfam" id="TIGR00693">
    <property type="entry name" value="thiE"/>
    <property type="match status" value="1"/>
</dbReference>
<evidence type="ECO:0000256" key="7">
    <source>
        <dbReference type="ARBA" id="ARBA00047334"/>
    </source>
</evidence>
<dbReference type="InterPro" id="IPR029056">
    <property type="entry name" value="Ribokinase-like"/>
</dbReference>
<dbReference type="CDD" id="cd00564">
    <property type="entry name" value="TMP_TenI"/>
    <property type="match status" value="1"/>
</dbReference>
<evidence type="ECO:0000256" key="3">
    <source>
        <dbReference type="ARBA" id="ARBA00022679"/>
    </source>
</evidence>
<dbReference type="GO" id="GO:0004789">
    <property type="term" value="F:thiamine-phosphate diphosphorylase activity"/>
    <property type="evidence" value="ECO:0007669"/>
    <property type="project" value="UniProtKB-EC"/>
</dbReference>
<keyword evidence="5" id="KW-0460">Magnesium</keyword>
<dbReference type="Gene3D" id="3.40.1190.20">
    <property type="match status" value="1"/>
</dbReference>
<dbReference type="Pfam" id="PF02581">
    <property type="entry name" value="TMP-TENI"/>
    <property type="match status" value="1"/>
</dbReference>
<dbReference type="EC" id="2.5.1.3" evidence="2"/>
<dbReference type="UniPathway" id="UPA00060">
    <property type="reaction ID" value="UER00141"/>
</dbReference>
<dbReference type="SUPFAM" id="SSF51391">
    <property type="entry name" value="Thiamin phosphate synthase"/>
    <property type="match status" value="1"/>
</dbReference>
<evidence type="ECO:0000256" key="1">
    <source>
        <dbReference type="ARBA" id="ARBA00005165"/>
    </source>
</evidence>
<evidence type="ECO:0000256" key="4">
    <source>
        <dbReference type="ARBA" id="ARBA00022723"/>
    </source>
</evidence>
<accession>A0A0M0JU58</accession>
<dbReference type="HAMAP" id="MF_00097">
    <property type="entry name" value="TMP_synthase"/>
    <property type="match status" value="1"/>
</dbReference>
<dbReference type="InterPro" id="IPR013749">
    <property type="entry name" value="PM/HMP-P_kinase-1"/>
</dbReference>
<dbReference type="InterPro" id="IPR013785">
    <property type="entry name" value="Aldolase_TIM"/>
</dbReference>
<dbReference type="Pfam" id="PF08543">
    <property type="entry name" value="Phos_pyr_kin"/>
    <property type="match status" value="1"/>
</dbReference>
<dbReference type="Proteomes" id="UP000037460">
    <property type="component" value="Unassembled WGS sequence"/>
</dbReference>
<name>A0A0M0JU58_9EUKA</name>
<dbReference type="OrthoDB" id="10028886at2759"/>
<keyword evidence="4" id="KW-0479">Metal-binding</keyword>
<evidence type="ECO:0000313" key="13">
    <source>
        <dbReference type="Proteomes" id="UP000037460"/>
    </source>
</evidence>
<feature type="domain" description="Thiamine phosphate synthase/TenI" evidence="10">
    <location>
        <begin position="157"/>
        <end position="330"/>
    </location>
</feature>
<dbReference type="GO" id="GO:0005829">
    <property type="term" value="C:cytosol"/>
    <property type="evidence" value="ECO:0007669"/>
    <property type="project" value="TreeGrafter"/>
</dbReference>
<dbReference type="PANTHER" id="PTHR20858:SF17">
    <property type="entry name" value="HYDROXYMETHYLPYRIMIDINE_PHOSPHOMETHYLPYRIMIDINE KINASE THI20-RELATED"/>
    <property type="match status" value="1"/>
</dbReference>
<evidence type="ECO:0000256" key="5">
    <source>
        <dbReference type="ARBA" id="ARBA00022842"/>
    </source>
</evidence>
<comment type="pathway">
    <text evidence="1">Cofactor biosynthesis; thiamine diphosphate biosynthesis; thiamine phosphate from 4-amino-2-methyl-5-diphosphomethylpyrimidine and 4-methyl-5-(2-phosphoethyl)-thiazole: step 1/1.</text>
</comment>
<evidence type="ECO:0000256" key="9">
    <source>
        <dbReference type="ARBA" id="ARBA00047883"/>
    </source>
</evidence>
<dbReference type="PANTHER" id="PTHR20858">
    <property type="entry name" value="PHOSPHOMETHYLPYRIMIDINE KINASE"/>
    <property type="match status" value="1"/>
</dbReference>
<dbReference type="EMBL" id="JWZX01002296">
    <property type="protein sequence ID" value="KOO30089.1"/>
    <property type="molecule type" value="Genomic_DNA"/>
</dbReference>
<evidence type="ECO:0000256" key="8">
    <source>
        <dbReference type="ARBA" id="ARBA00047851"/>
    </source>
</evidence>
<keyword evidence="13" id="KW-1185">Reference proteome</keyword>
<dbReference type="GO" id="GO:0009228">
    <property type="term" value="P:thiamine biosynthetic process"/>
    <property type="evidence" value="ECO:0007669"/>
    <property type="project" value="UniProtKB-KW"/>
</dbReference>
<protein>
    <recommendedName>
        <fullName evidence="2">thiamine phosphate synthase</fullName>
        <ecNumber evidence="2">2.5.1.3</ecNumber>
    </recommendedName>
</protein>
<dbReference type="InterPro" id="IPR034291">
    <property type="entry name" value="TMP_synthase"/>
</dbReference>